<evidence type="ECO:0008006" key="4">
    <source>
        <dbReference type="Google" id="ProtNLM"/>
    </source>
</evidence>
<keyword evidence="3" id="KW-1185">Reference proteome</keyword>
<comment type="caution">
    <text evidence="2">The sequence shown here is derived from an EMBL/GenBank/DDBJ whole genome shotgun (WGS) entry which is preliminary data.</text>
</comment>
<feature type="transmembrane region" description="Helical" evidence="1">
    <location>
        <begin position="52"/>
        <end position="70"/>
    </location>
</feature>
<keyword evidence="1" id="KW-0472">Membrane</keyword>
<protein>
    <recommendedName>
        <fullName evidence="4">Transmembrane protein</fullName>
    </recommendedName>
</protein>
<organism evidence="2 3">
    <name type="scientific">Paramecium sonneborni</name>
    <dbReference type="NCBI Taxonomy" id="65129"/>
    <lineage>
        <taxon>Eukaryota</taxon>
        <taxon>Sar</taxon>
        <taxon>Alveolata</taxon>
        <taxon>Ciliophora</taxon>
        <taxon>Intramacronucleata</taxon>
        <taxon>Oligohymenophorea</taxon>
        <taxon>Peniculida</taxon>
        <taxon>Parameciidae</taxon>
        <taxon>Paramecium</taxon>
    </lineage>
</organism>
<keyword evidence="1" id="KW-0812">Transmembrane</keyword>
<dbReference type="AlphaFoldDB" id="A0A8S1RIV9"/>
<name>A0A8S1RIV9_9CILI</name>
<reference evidence="2" key="1">
    <citation type="submission" date="2021-01" db="EMBL/GenBank/DDBJ databases">
        <authorList>
            <consortium name="Genoscope - CEA"/>
            <person name="William W."/>
        </authorList>
    </citation>
    <scope>NUCLEOTIDE SEQUENCE</scope>
</reference>
<keyword evidence="1" id="KW-1133">Transmembrane helix</keyword>
<sequence>MKRYSIFIKLKIKTSISRTIIIQLNLLAIFLIQTCQFRFFNFFKYLYQYQQMLLFYNMFFLIFLFLQTCLQNQNKFNLMFTSESNIRISINKNLNEMKIMELFGKLLETKELILNQINKNMVFEYKQQKVLVKIIKLQFIEKVRDFMGNNIEIDKDQLDIIDRVYIYKFND</sequence>
<dbReference type="Proteomes" id="UP000692954">
    <property type="component" value="Unassembled WGS sequence"/>
</dbReference>
<feature type="transmembrane region" description="Helical" evidence="1">
    <location>
        <begin position="20"/>
        <end position="40"/>
    </location>
</feature>
<accession>A0A8S1RIV9</accession>
<gene>
    <name evidence="2" type="ORF">PSON_ATCC_30995.1.T1740039</name>
</gene>
<proteinExistence type="predicted"/>
<dbReference type="EMBL" id="CAJJDN010000174">
    <property type="protein sequence ID" value="CAD8127233.1"/>
    <property type="molecule type" value="Genomic_DNA"/>
</dbReference>
<evidence type="ECO:0000313" key="2">
    <source>
        <dbReference type="EMBL" id="CAD8127233.1"/>
    </source>
</evidence>
<evidence type="ECO:0000313" key="3">
    <source>
        <dbReference type="Proteomes" id="UP000692954"/>
    </source>
</evidence>
<evidence type="ECO:0000256" key="1">
    <source>
        <dbReference type="SAM" id="Phobius"/>
    </source>
</evidence>